<dbReference type="CDD" id="cd00817">
    <property type="entry name" value="ValRS_core"/>
    <property type="match status" value="1"/>
</dbReference>
<dbReference type="InterPro" id="IPR013155">
    <property type="entry name" value="M/V/L/I-tRNA-synth_anticd-bd"/>
</dbReference>
<dbReference type="NCBIfam" id="NF004349">
    <property type="entry name" value="PRK05729.1"/>
    <property type="match status" value="1"/>
</dbReference>
<keyword evidence="6 12" id="KW-0547">Nucleotide-binding</keyword>
<protein>
    <recommendedName>
        <fullName evidence="3">valine--tRNA ligase</fullName>
        <ecNumber evidence="3">6.1.1.9</ecNumber>
    </recommendedName>
    <alternativeName>
        <fullName evidence="10">Valyl-tRNA synthetase</fullName>
    </alternativeName>
</protein>
<dbReference type="InterPro" id="IPR002300">
    <property type="entry name" value="aa-tRNA-synth_Ia"/>
</dbReference>
<dbReference type="Pfam" id="PF00133">
    <property type="entry name" value="tRNA-synt_1"/>
    <property type="match status" value="1"/>
</dbReference>
<evidence type="ECO:0000256" key="5">
    <source>
        <dbReference type="ARBA" id="ARBA00022598"/>
    </source>
</evidence>
<dbReference type="EC" id="6.1.1.9" evidence="3"/>
<sequence>MSALILLIRSPSKLYPHIKCQALNCISIACNEGWLSNFSSRFKRRCFHTSSVNPESSKKDVSGKLSQVYDAAAVESEWYQWWEKEGFFKLTQRSENSKPFTMILPPPNITGTLHLGHALTVTVQDVIARWRRMTGQDVLWIPGTDHAGIATQVVVEKQLWTQRKVTRHQLGRQKFIEEIRYWQKEKGSHIQNQLRLMGASLDWSREYFTMDETQSSAVVEAFIRLFDEELIYRNNIPVSWSCCLQSTISDIEIDHHEIDGPTTLPVPGYEKPVLFGTLTNIVYKGFENDTEIVVSTTRPETMLGDVAIAVHPEDPRYFHLHGSFFWHPYRNEKIPLICDDFVDQKFGTGAVKITPAHDKNDFEVAKRHNLQQIPVFTGNGTISKTFSSFQGMKRFNARELLLKDLSSRGLLQGDCPHKMIIPICSRSGDVVELIPKPQWFLSTKEMAQKAISAVKENRLRLVPKQAEKFWNQWFENHQDWCLSRQLWWGHRIPAYKCCLLSDTSEKWFAAKNEQDARSKASSYFSCQPDDPRLVVKQDEDVLDTWFSSSILPLSALGWPENVRDMKKFYPLSLMETGNDILLFWVARMIILGEHLTQSLPFNDVFLHGMIRDASGRKMSKSVGNVVSPEDIREGRSLKELEEKVIESHKLGIISSREVKNAISNQQKMFPRGIQPCGTDALRLSLCCYPIESQFIDFNVKHCDSFRRFCNKIWQAFRYMEGVMEQSETLPQKLTEHEKCLSVMDLWILSKLSTLIVNLDQSLSQMHLHECVEGFQTFVHLEFCDVYLEYTKRVLQKGDSESVQAAKFVLALCAENILAVLAPFMPFITEELYQRTTYINRQANSIMMHPYPQPSKWLKWKNPDLEREINLILTTAGAIRKLKNMNGMKMKEMISVLLKL</sequence>
<dbReference type="GO" id="GO:0004832">
    <property type="term" value="F:valine-tRNA ligase activity"/>
    <property type="evidence" value="ECO:0007669"/>
    <property type="project" value="UniProtKB-EC"/>
</dbReference>
<organism evidence="15 16">
    <name type="scientific">Megalurothrips usitatus</name>
    <name type="common">bean blossom thrips</name>
    <dbReference type="NCBI Taxonomy" id="439358"/>
    <lineage>
        <taxon>Eukaryota</taxon>
        <taxon>Metazoa</taxon>
        <taxon>Ecdysozoa</taxon>
        <taxon>Arthropoda</taxon>
        <taxon>Hexapoda</taxon>
        <taxon>Insecta</taxon>
        <taxon>Pterygota</taxon>
        <taxon>Neoptera</taxon>
        <taxon>Paraneoptera</taxon>
        <taxon>Thysanoptera</taxon>
        <taxon>Terebrantia</taxon>
        <taxon>Thripoidea</taxon>
        <taxon>Thripidae</taxon>
        <taxon>Megalurothrips</taxon>
    </lineage>
</organism>
<dbReference type="Proteomes" id="UP001075354">
    <property type="component" value="Chromosome 8"/>
</dbReference>
<keyword evidence="16" id="KW-1185">Reference proteome</keyword>
<proteinExistence type="inferred from homology"/>
<dbReference type="Gene3D" id="1.10.730.10">
    <property type="entry name" value="Isoleucyl-tRNA Synthetase, Domain 1"/>
    <property type="match status" value="1"/>
</dbReference>
<dbReference type="GO" id="GO:0002161">
    <property type="term" value="F:aminoacyl-tRNA deacylase activity"/>
    <property type="evidence" value="ECO:0007669"/>
    <property type="project" value="InterPro"/>
</dbReference>
<keyword evidence="8 12" id="KW-0648">Protein biosynthesis</keyword>
<feature type="domain" description="Aminoacyl-tRNA synthetase class Ia" evidence="13">
    <location>
        <begin position="77"/>
        <end position="687"/>
    </location>
</feature>
<evidence type="ECO:0000256" key="6">
    <source>
        <dbReference type="ARBA" id="ARBA00022741"/>
    </source>
</evidence>
<dbReference type="InterPro" id="IPR002303">
    <property type="entry name" value="Valyl-tRNA_ligase"/>
</dbReference>
<keyword evidence="4" id="KW-0963">Cytoplasm</keyword>
<keyword evidence="7 12" id="KW-0067">ATP-binding</keyword>
<dbReference type="InterPro" id="IPR009080">
    <property type="entry name" value="tRNAsynth_Ia_anticodon-bd"/>
</dbReference>
<comment type="subcellular location">
    <subcellularLocation>
        <location evidence="1">Cytoplasm</location>
    </subcellularLocation>
</comment>
<name>A0AAV7XLG6_9NEOP</name>
<dbReference type="Pfam" id="PF08264">
    <property type="entry name" value="Anticodon_1"/>
    <property type="match status" value="1"/>
</dbReference>
<dbReference type="InterPro" id="IPR009008">
    <property type="entry name" value="Val/Leu/Ile-tRNA-synth_edit"/>
</dbReference>
<dbReference type="FunFam" id="3.90.740.10:FF:000005">
    <property type="entry name" value="Valine--tRNA ligase, mitochondrial"/>
    <property type="match status" value="1"/>
</dbReference>
<dbReference type="InterPro" id="IPR014729">
    <property type="entry name" value="Rossmann-like_a/b/a_fold"/>
</dbReference>
<dbReference type="Gene3D" id="3.40.50.620">
    <property type="entry name" value="HUPs"/>
    <property type="match status" value="2"/>
</dbReference>
<dbReference type="Gene3D" id="3.90.740.10">
    <property type="entry name" value="Valyl/Leucyl/Isoleucyl-tRNA synthetase, editing domain"/>
    <property type="match status" value="1"/>
</dbReference>
<evidence type="ECO:0000256" key="2">
    <source>
        <dbReference type="ARBA" id="ARBA00005594"/>
    </source>
</evidence>
<evidence type="ECO:0000259" key="14">
    <source>
        <dbReference type="Pfam" id="PF08264"/>
    </source>
</evidence>
<dbReference type="GO" id="GO:0005829">
    <property type="term" value="C:cytosol"/>
    <property type="evidence" value="ECO:0007669"/>
    <property type="project" value="TreeGrafter"/>
</dbReference>
<evidence type="ECO:0000256" key="10">
    <source>
        <dbReference type="ARBA" id="ARBA00029936"/>
    </source>
</evidence>
<accession>A0AAV7XLG6</accession>
<evidence type="ECO:0000259" key="13">
    <source>
        <dbReference type="Pfam" id="PF00133"/>
    </source>
</evidence>
<evidence type="ECO:0000256" key="9">
    <source>
        <dbReference type="ARBA" id="ARBA00023146"/>
    </source>
</evidence>
<dbReference type="CDD" id="cd07962">
    <property type="entry name" value="Anticodon_Ia_Val"/>
    <property type="match status" value="1"/>
</dbReference>
<evidence type="ECO:0000256" key="3">
    <source>
        <dbReference type="ARBA" id="ARBA00013169"/>
    </source>
</evidence>
<dbReference type="AlphaFoldDB" id="A0AAV7XLG6"/>
<comment type="similarity">
    <text evidence="2 12">Belongs to the class-I aminoacyl-tRNA synthetase family.</text>
</comment>
<evidence type="ECO:0000313" key="16">
    <source>
        <dbReference type="Proteomes" id="UP001075354"/>
    </source>
</evidence>
<evidence type="ECO:0000256" key="8">
    <source>
        <dbReference type="ARBA" id="ARBA00022917"/>
    </source>
</evidence>
<evidence type="ECO:0000313" key="15">
    <source>
        <dbReference type="EMBL" id="KAJ1525471.1"/>
    </source>
</evidence>
<dbReference type="PROSITE" id="PS00178">
    <property type="entry name" value="AA_TRNA_LIGASE_I"/>
    <property type="match status" value="1"/>
</dbReference>
<dbReference type="EMBL" id="JAPTSV010000008">
    <property type="protein sequence ID" value="KAJ1525471.1"/>
    <property type="molecule type" value="Genomic_DNA"/>
</dbReference>
<evidence type="ECO:0000256" key="1">
    <source>
        <dbReference type="ARBA" id="ARBA00004496"/>
    </source>
</evidence>
<dbReference type="SUPFAM" id="SSF50677">
    <property type="entry name" value="ValRS/IleRS/LeuRS editing domain"/>
    <property type="match status" value="1"/>
</dbReference>
<feature type="domain" description="Methionyl/Valyl/Leucyl/Isoleucyl-tRNA synthetase anticodon-binding" evidence="14">
    <location>
        <begin position="744"/>
        <end position="895"/>
    </location>
</feature>
<evidence type="ECO:0000256" key="7">
    <source>
        <dbReference type="ARBA" id="ARBA00022840"/>
    </source>
</evidence>
<keyword evidence="5 12" id="KW-0436">Ligase</keyword>
<dbReference type="GO" id="GO:0006438">
    <property type="term" value="P:valyl-tRNA aminoacylation"/>
    <property type="evidence" value="ECO:0007669"/>
    <property type="project" value="InterPro"/>
</dbReference>
<dbReference type="PANTHER" id="PTHR11946">
    <property type="entry name" value="VALYL-TRNA SYNTHETASES"/>
    <property type="match status" value="1"/>
</dbReference>
<dbReference type="FunFam" id="3.40.50.620:FF:000078">
    <property type="entry name" value="Valine--tRNA ligase, mitochondrial"/>
    <property type="match status" value="1"/>
</dbReference>
<dbReference type="PRINTS" id="PR00986">
    <property type="entry name" value="TRNASYNTHVAL"/>
</dbReference>
<comment type="catalytic activity">
    <reaction evidence="11">
        <text>tRNA(Val) + L-valine + ATP = L-valyl-tRNA(Val) + AMP + diphosphate</text>
        <dbReference type="Rhea" id="RHEA:10704"/>
        <dbReference type="Rhea" id="RHEA-COMP:9672"/>
        <dbReference type="Rhea" id="RHEA-COMP:9708"/>
        <dbReference type="ChEBI" id="CHEBI:30616"/>
        <dbReference type="ChEBI" id="CHEBI:33019"/>
        <dbReference type="ChEBI" id="CHEBI:57762"/>
        <dbReference type="ChEBI" id="CHEBI:78442"/>
        <dbReference type="ChEBI" id="CHEBI:78537"/>
        <dbReference type="ChEBI" id="CHEBI:456215"/>
        <dbReference type="EC" id="6.1.1.9"/>
    </reaction>
</comment>
<evidence type="ECO:0000256" key="12">
    <source>
        <dbReference type="RuleBase" id="RU363035"/>
    </source>
</evidence>
<reference evidence="15" key="1">
    <citation type="submission" date="2022-12" db="EMBL/GenBank/DDBJ databases">
        <title>Chromosome-level genome assembly of the bean flower thrips Megalurothrips usitatus.</title>
        <authorList>
            <person name="Ma L."/>
            <person name="Liu Q."/>
            <person name="Li H."/>
            <person name="Cai W."/>
        </authorList>
    </citation>
    <scope>NUCLEOTIDE SEQUENCE</scope>
    <source>
        <strain evidence="15">Cailab_2022a</strain>
    </source>
</reference>
<evidence type="ECO:0000256" key="4">
    <source>
        <dbReference type="ARBA" id="ARBA00022490"/>
    </source>
</evidence>
<dbReference type="PANTHER" id="PTHR11946:SF109">
    <property type="entry name" value="VALINE--TRNA LIGASE"/>
    <property type="match status" value="1"/>
</dbReference>
<evidence type="ECO:0000256" key="11">
    <source>
        <dbReference type="ARBA" id="ARBA00047552"/>
    </source>
</evidence>
<dbReference type="InterPro" id="IPR033705">
    <property type="entry name" value="Anticodon_Ia_Val"/>
</dbReference>
<dbReference type="NCBIfam" id="TIGR00422">
    <property type="entry name" value="valS"/>
    <property type="match status" value="1"/>
</dbReference>
<dbReference type="GO" id="GO:0005524">
    <property type="term" value="F:ATP binding"/>
    <property type="evidence" value="ECO:0007669"/>
    <property type="project" value="UniProtKB-KW"/>
</dbReference>
<dbReference type="SUPFAM" id="SSF47323">
    <property type="entry name" value="Anticodon-binding domain of a subclass of class I aminoacyl-tRNA synthetases"/>
    <property type="match status" value="1"/>
</dbReference>
<dbReference type="FunFam" id="3.40.50.620:FF:000020">
    <property type="entry name" value="Valine--tRNA ligase, mitochondrial"/>
    <property type="match status" value="1"/>
</dbReference>
<comment type="caution">
    <text evidence="15">The sequence shown here is derived from an EMBL/GenBank/DDBJ whole genome shotgun (WGS) entry which is preliminary data.</text>
</comment>
<dbReference type="InterPro" id="IPR001412">
    <property type="entry name" value="aa-tRNA-synth_I_CS"/>
</dbReference>
<gene>
    <name evidence="15" type="ORF">ONE63_010281</name>
</gene>
<dbReference type="SUPFAM" id="SSF52374">
    <property type="entry name" value="Nucleotidylyl transferase"/>
    <property type="match status" value="1"/>
</dbReference>
<keyword evidence="9 12" id="KW-0030">Aminoacyl-tRNA synthetase</keyword>